<keyword evidence="1" id="KW-0472">Membrane</keyword>
<feature type="transmembrane region" description="Helical" evidence="1">
    <location>
        <begin position="82"/>
        <end position="100"/>
    </location>
</feature>
<evidence type="ECO:0008006" key="4">
    <source>
        <dbReference type="Google" id="ProtNLM"/>
    </source>
</evidence>
<dbReference type="EMBL" id="JBHTLX010000004">
    <property type="protein sequence ID" value="MFD1246561.1"/>
    <property type="molecule type" value="Genomic_DNA"/>
</dbReference>
<evidence type="ECO:0000313" key="2">
    <source>
        <dbReference type="EMBL" id="MFD1246561.1"/>
    </source>
</evidence>
<dbReference type="Proteomes" id="UP001597229">
    <property type="component" value="Unassembled WGS sequence"/>
</dbReference>
<sequence length="117" mass="11988">MRALLAVSCLVLGVGVALCTVLLHGYAWGLALGLAATAATLVALPGGWWARLAFAIGWTALLAFVTPERAEGDYLVAADVNGYVLLLAGILVLAAGFVGVRPHRPAAADADPEVRVP</sequence>
<protein>
    <recommendedName>
        <fullName evidence="4">Histidine kinase</fullName>
    </recommendedName>
</protein>
<name>A0ABW3VU07_9ACTN</name>
<organism evidence="2 3">
    <name type="scientific">Nocardioides ginsengisoli</name>
    <dbReference type="NCBI Taxonomy" id="363868"/>
    <lineage>
        <taxon>Bacteria</taxon>
        <taxon>Bacillati</taxon>
        <taxon>Actinomycetota</taxon>
        <taxon>Actinomycetes</taxon>
        <taxon>Propionibacteriales</taxon>
        <taxon>Nocardioidaceae</taxon>
        <taxon>Nocardioides</taxon>
    </lineage>
</organism>
<keyword evidence="3" id="KW-1185">Reference proteome</keyword>
<accession>A0ABW3VU07</accession>
<keyword evidence="1" id="KW-0812">Transmembrane</keyword>
<proteinExistence type="predicted"/>
<keyword evidence="1" id="KW-1133">Transmembrane helix</keyword>
<dbReference type="RefSeq" id="WP_367920050.1">
    <property type="nucleotide sequence ID" value="NZ_BAABAC010000025.1"/>
</dbReference>
<evidence type="ECO:0000313" key="3">
    <source>
        <dbReference type="Proteomes" id="UP001597229"/>
    </source>
</evidence>
<feature type="transmembrane region" description="Helical" evidence="1">
    <location>
        <begin position="52"/>
        <end position="70"/>
    </location>
</feature>
<evidence type="ECO:0000256" key="1">
    <source>
        <dbReference type="SAM" id="Phobius"/>
    </source>
</evidence>
<comment type="caution">
    <text evidence="2">The sequence shown here is derived from an EMBL/GenBank/DDBJ whole genome shotgun (WGS) entry which is preliminary data.</text>
</comment>
<reference evidence="3" key="1">
    <citation type="journal article" date="2019" name="Int. J. Syst. Evol. Microbiol.">
        <title>The Global Catalogue of Microorganisms (GCM) 10K type strain sequencing project: providing services to taxonomists for standard genome sequencing and annotation.</title>
        <authorList>
            <consortium name="The Broad Institute Genomics Platform"/>
            <consortium name="The Broad Institute Genome Sequencing Center for Infectious Disease"/>
            <person name="Wu L."/>
            <person name="Ma J."/>
        </authorList>
    </citation>
    <scope>NUCLEOTIDE SEQUENCE [LARGE SCALE GENOMIC DNA]</scope>
    <source>
        <strain evidence="3">CCUG 52478</strain>
    </source>
</reference>
<gene>
    <name evidence="2" type="ORF">ACFQ3F_02050</name>
</gene>